<dbReference type="GO" id="GO:0030234">
    <property type="term" value="F:enzyme regulator activity"/>
    <property type="evidence" value="ECO:0007669"/>
    <property type="project" value="InterPro"/>
</dbReference>
<keyword evidence="2" id="KW-0647">Proteasome</keyword>
<evidence type="ECO:0000313" key="5">
    <source>
        <dbReference type="Proteomes" id="UP000232323"/>
    </source>
</evidence>
<evidence type="ECO:0000259" key="3">
    <source>
        <dbReference type="PROSITE" id="PS50250"/>
    </source>
</evidence>
<dbReference type="Gene3D" id="1.25.40.570">
    <property type="match status" value="1"/>
</dbReference>
<dbReference type="InterPro" id="IPR050756">
    <property type="entry name" value="CSN3"/>
</dbReference>
<dbReference type="GO" id="GO:0042176">
    <property type="term" value="P:regulation of protein catabolic process"/>
    <property type="evidence" value="ECO:0007669"/>
    <property type="project" value="InterPro"/>
</dbReference>
<dbReference type="PANTHER" id="PTHR10758">
    <property type="entry name" value="26S PROTEASOME NON-ATPASE REGULATORY SUBUNIT 3/COP9 SIGNALOSOME COMPLEX SUBUNIT 3"/>
    <property type="match status" value="1"/>
</dbReference>
<gene>
    <name evidence="4" type="ORF">CEUSTIGMA_g3616.t1</name>
</gene>
<dbReference type="Proteomes" id="UP000232323">
    <property type="component" value="Unassembled WGS sequence"/>
</dbReference>
<dbReference type="OrthoDB" id="1713558at2759"/>
<dbReference type="InterPro" id="IPR036390">
    <property type="entry name" value="WH_DNA-bd_sf"/>
</dbReference>
<dbReference type="InterPro" id="IPR057985">
    <property type="entry name" value="TPR_PSMD3_N"/>
</dbReference>
<sequence>MTGTSTAVSSDHNQILPLASSNAERSTAHQAVTAIVALIESAVKNKDARLLAGRLNRLISAVRAQLTPQILSQFFASSLKGEEANSTRSFLVGLVVNTSTNVMQVEGMEHVDTDLGVHSGSHTLPEIEMVAFLLALTYFIDQEKFQQAKSIADAAVTRMSAFNRRTLDTIAAKIYYFLSLSAEGLGTLDSIRGTLLGLHCTAVLRHDSVGQEMLMNLLLRNYLHYNLYDQAEKFRSKAQKSDVFKSYQQYCRYLYFVGRIRTIQLEYTDAKESLQQAVRKAPTSALGFRVAASKWLILVRLLLGEVPDRQEFTAPGLHKALQPYLELTQAVRSGDLVAFDKVAKVYNTKFRDDHTNNLITRLHHNVLRTGLRRITLAYSRISLADVATKLHLNSAEDAECIVAKAIRDGGIDAVINHELGFLASKEVSDVYSTGEPQAAFHARIAFCLDLHNEAVKSMRYEPDAHKKLQQWSRKERISPEELAKAIADDDEEEY</sequence>
<feature type="domain" description="PCI" evidence="3">
    <location>
        <begin position="251"/>
        <end position="429"/>
    </location>
</feature>
<dbReference type="EMBL" id="BEGY01000016">
    <property type="protein sequence ID" value="GAX76172.1"/>
    <property type="molecule type" value="Genomic_DNA"/>
</dbReference>
<accession>A0A250WZX6</accession>
<comment type="similarity">
    <text evidence="1">Belongs to the proteasome subunit S3 family.</text>
</comment>
<dbReference type="GO" id="GO:0008541">
    <property type="term" value="C:proteasome regulatory particle, lid subcomplex"/>
    <property type="evidence" value="ECO:0007669"/>
    <property type="project" value="TreeGrafter"/>
</dbReference>
<dbReference type="SMART" id="SM00088">
    <property type="entry name" value="PINT"/>
    <property type="match status" value="1"/>
</dbReference>
<reference evidence="4 5" key="1">
    <citation type="submission" date="2017-08" db="EMBL/GenBank/DDBJ databases">
        <title>Acidophilic green algal genome provides insights into adaptation to an acidic environment.</title>
        <authorList>
            <person name="Hirooka S."/>
            <person name="Hirose Y."/>
            <person name="Kanesaki Y."/>
            <person name="Higuchi S."/>
            <person name="Fujiwara T."/>
            <person name="Onuma R."/>
            <person name="Era A."/>
            <person name="Ohbayashi R."/>
            <person name="Uzuka A."/>
            <person name="Nozaki H."/>
            <person name="Yoshikawa H."/>
            <person name="Miyagishima S.Y."/>
        </authorList>
    </citation>
    <scope>NUCLEOTIDE SEQUENCE [LARGE SCALE GENOMIC DNA]</scope>
    <source>
        <strain evidence="4 5">NIES-2499</strain>
    </source>
</reference>
<dbReference type="Pfam" id="PF01399">
    <property type="entry name" value="PCI"/>
    <property type="match status" value="1"/>
</dbReference>
<dbReference type="STRING" id="1157962.A0A250WZX6"/>
<dbReference type="InterPro" id="IPR013586">
    <property type="entry name" value="PSMD3_C"/>
</dbReference>
<keyword evidence="5" id="KW-1185">Reference proteome</keyword>
<dbReference type="SUPFAM" id="SSF46785">
    <property type="entry name" value="Winged helix' DNA-binding domain"/>
    <property type="match status" value="1"/>
</dbReference>
<dbReference type="PROSITE" id="PS50250">
    <property type="entry name" value="PCI"/>
    <property type="match status" value="1"/>
</dbReference>
<dbReference type="Pfam" id="PF25573">
    <property type="entry name" value="TPR_PSMD3_N"/>
    <property type="match status" value="1"/>
</dbReference>
<dbReference type="SMART" id="SM00753">
    <property type="entry name" value="PAM"/>
    <property type="match status" value="1"/>
</dbReference>
<comment type="caution">
    <text evidence="4">The sequence shown here is derived from an EMBL/GenBank/DDBJ whole genome shotgun (WGS) entry which is preliminary data.</text>
</comment>
<evidence type="ECO:0000313" key="4">
    <source>
        <dbReference type="EMBL" id="GAX76172.1"/>
    </source>
</evidence>
<evidence type="ECO:0000256" key="2">
    <source>
        <dbReference type="ARBA" id="ARBA00022942"/>
    </source>
</evidence>
<name>A0A250WZX6_9CHLO</name>
<dbReference type="PANTHER" id="PTHR10758:SF2">
    <property type="entry name" value="26S PROTEASOME NON-ATPASE REGULATORY SUBUNIT 3"/>
    <property type="match status" value="1"/>
</dbReference>
<protein>
    <recommendedName>
        <fullName evidence="3">PCI domain-containing protein</fullName>
    </recommendedName>
</protein>
<organism evidence="4 5">
    <name type="scientific">Chlamydomonas eustigma</name>
    <dbReference type="NCBI Taxonomy" id="1157962"/>
    <lineage>
        <taxon>Eukaryota</taxon>
        <taxon>Viridiplantae</taxon>
        <taxon>Chlorophyta</taxon>
        <taxon>core chlorophytes</taxon>
        <taxon>Chlorophyceae</taxon>
        <taxon>CS clade</taxon>
        <taxon>Chlamydomonadales</taxon>
        <taxon>Chlamydomonadaceae</taxon>
        <taxon>Chlamydomonas</taxon>
    </lineage>
</organism>
<dbReference type="InterPro" id="IPR000717">
    <property type="entry name" value="PCI_dom"/>
</dbReference>
<evidence type="ECO:0000256" key="1">
    <source>
        <dbReference type="ARBA" id="ARBA00007912"/>
    </source>
</evidence>
<dbReference type="AlphaFoldDB" id="A0A250WZX6"/>
<dbReference type="Pfam" id="PF08375">
    <property type="entry name" value="Rpn3_C"/>
    <property type="match status" value="1"/>
</dbReference>
<dbReference type="GO" id="GO:0006511">
    <property type="term" value="P:ubiquitin-dependent protein catabolic process"/>
    <property type="evidence" value="ECO:0007669"/>
    <property type="project" value="TreeGrafter"/>
</dbReference>
<proteinExistence type="inferred from homology"/>